<evidence type="ECO:0000256" key="4">
    <source>
        <dbReference type="ARBA" id="ARBA00023002"/>
    </source>
</evidence>
<evidence type="ECO:0000256" key="3">
    <source>
        <dbReference type="ARBA" id="ARBA00022723"/>
    </source>
</evidence>
<dbReference type="PANTHER" id="PTHR24305">
    <property type="entry name" value="CYTOCHROME P450"/>
    <property type="match status" value="1"/>
</dbReference>
<keyword evidence="6" id="KW-0503">Monooxygenase</keyword>
<evidence type="ECO:0008006" key="9">
    <source>
        <dbReference type="Google" id="ProtNLM"/>
    </source>
</evidence>
<keyword evidence="5" id="KW-0408">Iron</keyword>
<dbReference type="InterPro" id="IPR050121">
    <property type="entry name" value="Cytochrome_P450_monoxygenase"/>
</dbReference>
<dbReference type="Pfam" id="PF00067">
    <property type="entry name" value="p450"/>
    <property type="match status" value="1"/>
</dbReference>
<protein>
    <recommendedName>
        <fullName evidence="9">Cytochrome P450</fullName>
    </recommendedName>
</protein>
<evidence type="ECO:0000313" key="8">
    <source>
        <dbReference type="Proteomes" id="UP001521222"/>
    </source>
</evidence>
<keyword evidence="4" id="KW-0560">Oxidoreductase</keyword>
<evidence type="ECO:0000256" key="6">
    <source>
        <dbReference type="ARBA" id="ARBA00023033"/>
    </source>
</evidence>
<evidence type="ECO:0000256" key="2">
    <source>
        <dbReference type="ARBA" id="ARBA00010617"/>
    </source>
</evidence>
<dbReference type="Proteomes" id="UP001521222">
    <property type="component" value="Unassembled WGS sequence"/>
</dbReference>
<comment type="cofactor">
    <cofactor evidence="1">
        <name>heme</name>
        <dbReference type="ChEBI" id="CHEBI:30413"/>
    </cofactor>
</comment>
<comment type="similarity">
    <text evidence="2">Belongs to the cytochrome P450 family.</text>
</comment>
<dbReference type="InterPro" id="IPR001128">
    <property type="entry name" value="Cyt_P450"/>
</dbReference>
<accession>A0ABR3QQ52</accession>
<evidence type="ECO:0000256" key="1">
    <source>
        <dbReference type="ARBA" id="ARBA00001971"/>
    </source>
</evidence>
<keyword evidence="3" id="KW-0479">Metal-binding</keyword>
<dbReference type="PRINTS" id="PR00465">
    <property type="entry name" value="EP450IV"/>
</dbReference>
<proteinExistence type="inferred from homology"/>
<reference evidence="7 8" key="1">
    <citation type="submission" date="2024-02" db="EMBL/GenBank/DDBJ databases">
        <title>De novo assembly and annotation of 12 fungi associated with fruit tree decline syndrome in Ontario, Canada.</title>
        <authorList>
            <person name="Sulman M."/>
            <person name="Ellouze W."/>
            <person name="Ilyukhin E."/>
        </authorList>
    </citation>
    <scope>NUCLEOTIDE SEQUENCE [LARGE SCALE GENOMIC DNA]</scope>
    <source>
        <strain evidence="7 8">M97-236</strain>
    </source>
</reference>
<dbReference type="SUPFAM" id="SSF48264">
    <property type="entry name" value="Cytochrome P450"/>
    <property type="match status" value="1"/>
</dbReference>
<evidence type="ECO:0000313" key="7">
    <source>
        <dbReference type="EMBL" id="KAL1594123.1"/>
    </source>
</evidence>
<gene>
    <name evidence="7" type="ORF">SLS59_008957</name>
</gene>
<name>A0ABR3QQ52_9PLEO</name>
<dbReference type="PANTHER" id="PTHR24305:SF157">
    <property type="entry name" value="N-ACETYLTRYPTOPHAN 6-HYDROXYLASE IVOC-RELATED"/>
    <property type="match status" value="1"/>
</dbReference>
<dbReference type="EMBL" id="JAKIXB020000037">
    <property type="protein sequence ID" value="KAL1594123.1"/>
    <property type="molecule type" value="Genomic_DNA"/>
</dbReference>
<dbReference type="Gene3D" id="1.10.630.10">
    <property type="entry name" value="Cytochrome P450"/>
    <property type="match status" value="1"/>
</dbReference>
<dbReference type="InterPro" id="IPR002403">
    <property type="entry name" value="Cyt_P450_E_grp-IV"/>
</dbReference>
<comment type="caution">
    <text evidence="7">The sequence shown here is derived from an EMBL/GenBank/DDBJ whole genome shotgun (WGS) entry which is preliminary data.</text>
</comment>
<sequence>MAGTATSAHYLKTTAYHILANPSVLHRLNTELKTCMANPAELPPFNTLNNLPYLNAVVNEGFRLSHGVITRLQRIAPTENLQVPNTSFVIPAGTPISMSSWLIHLNPELFPEPDNFRPERWLEPGAENLKKYLVNFSRGSRICLDWEEIRDDVQLARVLEVDVQKPTSAFRVCFIDTLKTKAGWLPGNFSARPETVSVLRRAGLSGILLSNLYSEESYWAKMGNQRFMRYNDDGDLQHYGS</sequence>
<keyword evidence="8" id="KW-1185">Reference proteome</keyword>
<evidence type="ECO:0000256" key="5">
    <source>
        <dbReference type="ARBA" id="ARBA00023004"/>
    </source>
</evidence>
<dbReference type="InterPro" id="IPR036396">
    <property type="entry name" value="Cyt_P450_sf"/>
</dbReference>
<organism evidence="7 8">
    <name type="scientific">Nothophoma quercina</name>
    <dbReference type="NCBI Taxonomy" id="749835"/>
    <lineage>
        <taxon>Eukaryota</taxon>
        <taxon>Fungi</taxon>
        <taxon>Dikarya</taxon>
        <taxon>Ascomycota</taxon>
        <taxon>Pezizomycotina</taxon>
        <taxon>Dothideomycetes</taxon>
        <taxon>Pleosporomycetidae</taxon>
        <taxon>Pleosporales</taxon>
        <taxon>Pleosporineae</taxon>
        <taxon>Didymellaceae</taxon>
        <taxon>Nothophoma</taxon>
    </lineage>
</organism>